<dbReference type="CDD" id="cd07762">
    <property type="entry name" value="CYTH-like_Pase_1"/>
    <property type="match status" value="1"/>
</dbReference>
<comment type="caution">
    <text evidence="2">The sequence shown here is derived from an EMBL/GenBank/DDBJ whole genome shotgun (WGS) entry which is preliminary data.</text>
</comment>
<evidence type="ECO:0000313" key="2">
    <source>
        <dbReference type="EMBL" id="RSU16923.1"/>
    </source>
</evidence>
<dbReference type="InterPro" id="IPR023577">
    <property type="entry name" value="CYTH_domain"/>
</dbReference>
<gene>
    <name evidence="2" type="ORF">CBF28_01685</name>
</gene>
<sequence>MSKEMEIEFKNMLNKEEYDSLLAEYQLSESSLKTQTNIYFDTPDFKLKAKKMGLRIRLSNSTTEFTLKTPTSNQHTLLEVTDYLSSFTSELSLVEQISLETSEVAEYLIHEGIQLSSLQPIGQLTTTRGEVSLQSNVLLVLDKSLYYGKTDYELEMEVTDVKEGSLIFKDILKKHHIPVRHADKKIARMLAYKQQTEA</sequence>
<dbReference type="PROSITE" id="PS51707">
    <property type="entry name" value="CYTH"/>
    <property type="match status" value="1"/>
</dbReference>
<keyword evidence="3" id="KW-1185">Reference proteome</keyword>
<dbReference type="InterPro" id="IPR009195">
    <property type="entry name" value="Uncharacterised_YjbK"/>
</dbReference>
<dbReference type="SUPFAM" id="SSF55154">
    <property type="entry name" value="CYTH-like phosphatases"/>
    <property type="match status" value="1"/>
</dbReference>
<dbReference type="Gene3D" id="2.40.320.10">
    <property type="entry name" value="Hypothetical Protein Pfu-838710-001"/>
    <property type="match status" value="1"/>
</dbReference>
<dbReference type="AlphaFoldDB" id="A0A430B9F5"/>
<dbReference type="Pfam" id="PF01928">
    <property type="entry name" value="CYTH"/>
    <property type="match status" value="1"/>
</dbReference>
<dbReference type="EMBL" id="NGKB01000001">
    <property type="protein sequence ID" value="RSU16923.1"/>
    <property type="molecule type" value="Genomic_DNA"/>
</dbReference>
<reference evidence="2 3" key="1">
    <citation type="submission" date="2017-05" db="EMBL/GenBank/DDBJ databases">
        <title>Vagococcus spp. assemblies.</title>
        <authorList>
            <person name="Gulvik C.A."/>
        </authorList>
    </citation>
    <scope>NUCLEOTIDE SEQUENCE [LARGE SCALE GENOMIC DNA]</scope>
    <source>
        <strain evidence="2 3">SS1714</strain>
    </source>
</reference>
<proteinExistence type="predicted"/>
<dbReference type="RefSeq" id="WP_126791241.1">
    <property type="nucleotide sequence ID" value="NZ_CP060720.1"/>
</dbReference>
<dbReference type="Proteomes" id="UP000288028">
    <property type="component" value="Unassembled WGS sequence"/>
</dbReference>
<name>A0A430B9F5_9ENTE</name>
<dbReference type="OrthoDB" id="384378at2"/>
<dbReference type="InterPro" id="IPR033469">
    <property type="entry name" value="CYTH-like_dom_sf"/>
</dbReference>
<evidence type="ECO:0000313" key="3">
    <source>
        <dbReference type="Proteomes" id="UP000288028"/>
    </source>
</evidence>
<dbReference type="SMART" id="SM01118">
    <property type="entry name" value="CYTH"/>
    <property type="match status" value="1"/>
</dbReference>
<dbReference type="PIRSF" id="PIRSF012526">
    <property type="entry name" value="CYTH_UCP012526"/>
    <property type="match status" value="1"/>
</dbReference>
<dbReference type="GeneID" id="95579713"/>
<accession>A0A430B9F5</accession>
<feature type="domain" description="CYTH" evidence="1">
    <location>
        <begin position="4"/>
        <end position="196"/>
    </location>
</feature>
<evidence type="ECO:0000259" key="1">
    <source>
        <dbReference type="PROSITE" id="PS51707"/>
    </source>
</evidence>
<organism evidence="2 3">
    <name type="scientific">Vagococcus carniphilus</name>
    <dbReference type="NCBI Taxonomy" id="218144"/>
    <lineage>
        <taxon>Bacteria</taxon>
        <taxon>Bacillati</taxon>
        <taxon>Bacillota</taxon>
        <taxon>Bacilli</taxon>
        <taxon>Lactobacillales</taxon>
        <taxon>Enterococcaceae</taxon>
        <taxon>Vagococcus</taxon>
    </lineage>
</organism>
<protein>
    <recommendedName>
        <fullName evidence="1">CYTH domain-containing protein</fullName>
    </recommendedName>
</protein>